<dbReference type="Pfam" id="PF11919">
    <property type="entry name" value="PSME4_C"/>
    <property type="match status" value="1"/>
</dbReference>
<evidence type="ECO:0000256" key="8">
    <source>
        <dbReference type="ARBA" id="ARBA00023242"/>
    </source>
</evidence>
<keyword evidence="7" id="KW-0234">DNA repair</keyword>
<name>A0ABR1DJ86_NECAM</name>
<keyword evidence="13" id="KW-1185">Reference proteome</keyword>
<dbReference type="InterPro" id="IPR032430">
    <property type="entry name" value="Blm10_mid"/>
</dbReference>
<comment type="subcellular location">
    <subcellularLocation>
        <location evidence="2">Cytoplasm</location>
    </subcellularLocation>
    <subcellularLocation>
        <location evidence="1">Nucleus speckle</location>
    </subcellularLocation>
</comment>
<reference evidence="12 13" key="1">
    <citation type="submission" date="2023-08" db="EMBL/GenBank/DDBJ databases">
        <title>A Necator americanus chromosomal reference genome.</title>
        <authorList>
            <person name="Ilik V."/>
            <person name="Petrzelkova K.J."/>
            <person name="Pardy F."/>
            <person name="Fuh T."/>
            <person name="Niatou-Singa F.S."/>
            <person name="Gouil Q."/>
            <person name="Baker L."/>
            <person name="Ritchie M.E."/>
            <person name="Jex A.R."/>
            <person name="Gazzola D."/>
            <person name="Li H."/>
            <person name="Toshio Fujiwara R."/>
            <person name="Zhan B."/>
            <person name="Aroian R.V."/>
            <person name="Pafco B."/>
            <person name="Schwarz E.M."/>
        </authorList>
    </citation>
    <scope>NUCLEOTIDE SEQUENCE [LARGE SCALE GENOMIC DNA]</scope>
    <source>
        <strain evidence="12 13">Aroian</strain>
        <tissue evidence="12">Whole animal</tissue>
    </source>
</reference>
<dbReference type="InterPro" id="IPR021843">
    <property type="entry name" value="PSME4_C"/>
</dbReference>
<feature type="domain" description="Proteasome activator complex subunit 4 C-terminal" evidence="9">
    <location>
        <begin position="1791"/>
        <end position="1875"/>
    </location>
</feature>
<comment type="similarity">
    <text evidence="3">Belongs to the BLM10 family.</text>
</comment>
<dbReference type="Proteomes" id="UP001303046">
    <property type="component" value="Unassembled WGS sequence"/>
</dbReference>
<evidence type="ECO:0000313" key="12">
    <source>
        <dbReference type="EMBL" id="KAK6750532.1"/>
    </source>
</evidence>
<dbReference type="Pfam" id="PF16507">
    <property type="entry name" value="HEAT_PSME4_mid"/>
    <property type="match status" value="2"/>
</dbReference>
<proteinExistence type="inferred from homology"/>
<evidence type="ECO:0000256" key="1">
    <source>
        <dbReference type="ARBA" id="ARBA00004324"/>
    </source>
</evidence>
<organism evidence="12 13">
    <name type="scientific">Necator americanus</name>
    <name type="common">Human hookworm</name>
    <dbReference type="NCBI Taxonomy" id="51031"/>
    <lineage>
        <taxon>Eukaryota</taxon>
        <taxon>Metazoa</taxon>
        <taxon>Ecdysozoa</taxon>
        <taxon>Nematoda</taxon>
        <taxon>Chromadorea</taxon>
        <taxon>Rhabditida</taxon>
        <taxon>Rhabditina</taxon>
        <taxon>Rhabditomorpha</taxon>
        <taxon>Strongyloidea</taxon>
        <taxon>Ancylostomatidae</taxon>
        <taxon>Bunostominae</taxon>
        <taxon>Necator</taxon>
    </lineage>
</organism>
<dbReference type="InterPro" id="IPR016024">
    <property type="entry name" value="ARM-type_fold"/>
</dbReference>
<evidence type="ECO:0000259" key="10">
    <source>
        <dbReference type="Pfam" id="PF16507"/>
    </source>
</evidence>
<evidence type="ECO:0000256" key="5">
    <source>
        <dbReference type="ARBA" id="ARBA00022737"/>
    </source>
</evidence>
<feature type="domain" description="Proteasome activator complex subunit 4-like HEAT repeat-like" evidence="11">
    <location>
        <begin position="1217"/>
        <end position="1493"/>
    </location>
</feature>
<evidence type="ECO:0000256" key="7">
    <source>
        <dbReference type="ARBA" id="ARBA00023204"/>
    </source>
</evidence>
<protein>
    <recommendedName>
        <fullName evidence="14">Proteasome activator complex subunit 4</fullName>
    </recommendedName>
</protein>
<dbReference type="InterPro" id="IPR055455">
    <property type="entry name" value="HEAT_PSME4"/>
</dbReference>
<dbReference type="SUPFAM" id="SSF48371">
    <property type="entry name" value="ARM repeat"/>
    <property type="match status" value="2"/>
</dbReference>
<dbReference type="InterPro" id="IPR011989">
    <property type="entry name" value="ARM-like"/>
</dbReference>
<gene>
    <name evidence="12" type="primary">Necator_chrIV.g15776</name>
    <name evidence="12" type="ORF">RB195_002481</name>
</gene>
<dbReference type="PANTHER" id="PTHR32170:SF4">
    <property type="entry name" value="DUF3437 DOMAIN-CONTAINING PROTEIN-RELATED"/>
    <property type="match status" value="1"/>
</dbReference>
<evidence type="ECO:0008006" key="14">
    <source>
        <dbReference type="Google" id="ProtNLM"/>
    </source>
</evidence>
<keyword evidence="4" id="KW-0963">Cytoplasm</keyword>
<comment type="caution">
    <text evidence="12">The sequence shown here is derived from an EMBL/GenBank/DDBJ whole genome shotgun (WGS) entry which is preliminary data.</text>
</comment>
<dbReference type="InterPro" id="IPR035309">
    <property type="entry name" value="PSME4"/>
</dbReference>
<feature type="domain" description="Proteasome activator Blm10 middle HEAT repeats region" evidence="10">
    <location>
        <begin position="518"/>
        <end position="868"/>
    </location>
</feature>
<evidence type="ECO:0000259" key="9">
    <source>
        <dbReference type="Pfam" id="PF11919"/>
    </source>
</evidence>
<feature type="domain" description="Proteasome activator Blm10 middle HEAT repeats region" evidence="10">
    <location>
        <begin position="330"/>
        <end position="469"/>
    </location>
</feature>
<keyword evidence="6" id="KW-0227">DNA damage</keyword>
<evidence type="ECO:0000256" key="4">
    <source>
        <dbReference type="ARBA" id="ARBA00022490"/>
    </source>
</evidence>
<evidence type="ECO:0000313" key="13">
    <source>
        <dbReference type="Proteomes" id="UP001303046"/>
    </source>
</evidence>
<dbReference type="PANTHER" id="PTHR32170">
    <property type="entry name" value="PROTEASOME ACTIVATOR COMPLEX SUBUNIT 4"/>
    <property type="match status" value="1"/>
</dbReference>
<evidence type="ECO:0000259" key="11">
    <source>
        <dbReference type="Pfam" id="PF23096"/>
    </source>
</evidence>
<evidence type="ECO:0000256" key="3">
    <source>
        <dbReference type="ARBA" id="ARBA00005739"/>
    </source>
</evidence>
<keyword evidence="8" id="KW-0539">Nucleus</keyword>
<dbReference type="Pfam" id="PF23096">
    <property type="entry name" value="HEAT_PSME4"/>
    <property type="match status" value="1"/>
</dbReference>
<sequence length="1875" mass="217589">MGVSLLELVLYQQFRFQKPSFVVVDASVNAAKDKRRNFGYHEKKYILLPYHHQLSMYLDEQFEHIKHGLVVSVLVNENRPALRNYIHALKKFVEAHGFRFSKSDHLKLIKLIYLVMVKKDQWHDVVHYAAKALEKLINKCYFTHEDMVVDWEPVYDLYYGATYGKLEDVDGARIRIATFRLKRFYRPSDSPKIWEKVQTHLAPRYSAREFCEMALLFLNVRMSTEDHKKYGAALWFETMWKMYEVVEMGKKWGEDLPNLFATLVYYNPDFMDWRPLYDTIFTRIIRAMGLCIREGKIVVGDGSGSSSLDGFAKFVSSTVGGPYSCQKNIERMMKMIEPFMHPSNESDHTAMVLTFFQNLLREFILRYEEERVKKHRRKVPKEFYLTDNDIKLFVDATLQSLLYSLYSKDGKSYDLPAKLVMVLGALEPGLVFPKFLEQVYPAMFAVCEPHRLTQTLDCMFELMFIIACDEKVGIKRLKMEKDWVEEMEKQRPPYSPLLDYSLQKLSSKHKWKIKENLSTFRYHLFYFFEILIAGIDINDVTKANISIHNLTLLFYIMPLLDYSECVKYHKDLTNDEKSLCFMSARLPLLAELTLDRILQIIQCLAVTSPKDSCTALGSFKDEETRESDEEKVLKKAIDRCVTALFTNTADSITMKLAKKVLTFVKTNQFESQLATDMISSLISQMTYASPRLWLPFAEHVLHNLRDVLTAEAKAAEDLETSAQWFVTLAGSLLSTTSENYIQHKDICFEMIGLLVDCKSKVAYNNGAIGLWYMLYMLSRIYPENSRYISSRLNRPLSEWVPVREWGQLYGLKESKMAWYVPGEEGKGMVKLLLEKFVFPIVESLRDVNMDRDTLKKSFTILSFGLSGSVTCFPMPSSTAFISSNTVLPWFKIDSLNPAVMNWDIRYTSGKNFREELVDVLEGVIERLVLSKREHSQVLASISRILHNVIHTNHTDSHQLDIAAGEHGDIYNYLTTPLSKKVQIFVLESQAYVAHMRIVVESPARAFTMFHLRVLHLLARLTLNDYSEVRGEARAVLSSLFSEYAIAKESIVEDILPSLTDPNSTRDQLKGALCMISQSSWATSSTISTRMKVWKAIIEMKVVDYPEVIDLYDDLWNDIGKMQKPARKHYECPKLNDFCKKWLDELSKSGQWTSFKDSKVVETTKQMRAARRAANKKEQDALVEMLLALFARKDLLHTRIKLCRAMLWRCQKEKCGLKTIKILIGKFVDDEEYLRERCADELSFWLKKNKPKTVRMNWGCPKKSDNTFLKCGLRLDNLPLVYDSQNLPTTEEKWNKTVFFSKQFGSYQWPTFINVVVYASKPQLKRDPLSESEKTIVAAFEDESFYKKWISLLLIEKHDSKDVNDNTVWMVKYLLRNFPASELIYERITNTLAELLKSRKRAEQRLAAEIFTGVCKGTKYRGFQKLDKLWSWLAPAVDNLYNHMNADAYLAWQSCITDVLQRDDTRRFWWLIERFLDSMTRPAPTAWHQGIRSQVLLATDWRETETRRRICEIAWRSLPKAIIETQRIGISASLKHVCTVLEANMNNDLKTLPQRFQLEGVDFWLGRFERKIDVLACNGHSETTLAVVNEMCLQRALVNDKALVSSKTPEYENCSEPLIYLRTLLEFLLQYYDDCMTCLTPGIVTLFPMLIEYANEDESENNESFKDIDIRNNASTLVHEYMSSLLVNEKFAQSFPEVVVRTFHRSCLWRVRVSVLKFLQVIVFSNIYVLEKFDVSKSVIELLFDALRDRQVEVRLEASRCLLTLIHCEYAKIDKSLLDKIRSYSESRDRATLHGAVLAMGAVVMAHPYSTPPYIIPMLRSLCAITSHSAELQKAATAALREFRRSHREDWEKTTRIIGSELIYQIENAIAPIYYA</sequence>
<accession>A0ABR1DJ86</accession>
<dbReference type="Gene3D" id="1.25.10.10">
    <property type="entry name" value="Leucine-rich Repeat Variant"/>
    <property type="match status" value="1"/>
</dbReference>
<dbReference type="EMBL" id="JAVFWL010000004">
    <property type="protein sequence ID" value="KAK6750532.1"/>
    <property type="molecule type" value="Genomic_DNA"/>
</dbReference>
<keyword evidence="5" id="KW-0677">Repeat</keyword>
<evidence type="ECO:0000256" key="2">
    <source>
        <dbReference type="ARBA" id="ARBA00004496"/>
    </source>
</evidence>
<evidence type="ECO:0000256" key="6">
    <source>
        <dbReference type="ARBA" id="ARBA00022763"/>
    </source>
</evidence>